<dbReference type="InterPro" id="IPR039171">
    <property type="entry name" value="Cwc2/Slt11"/>
</dbReference>
<evidence type="ECO:0000259" key="3">
    <source>
        <dbReference type="Pfam" id="PF21369"/>
    </source>
</evidence>
<dbReference type="Pfam" id="PF21369">
    <property type="entry name" value="STL11_N"/>
    <property type="match status" value="1"/>
</dbReference>
<dbReference type="PANTHER" id="PTHR14089">
    <property type="entry name" value="PRE-MRNA-SPLICING FACTOR RBM22"/>
    <property type="match status" value="1"/>
</dbReference>
<accession>A0ABQ7C8J4</accession>
<feature type="region of interest" description="Disordered" evidence="2">
    <location>
        <begin position="1"/>
        <end position="21"/>
    </location>
</feature>
<dbReference type="EMBL" id="QGKV02000832">
    <property type="protein sequence ID" value="KAF3548063.1"/>
    <property type="molecule type" value="Genomic_DNA"/>
</dbReference>
<name>A0ABQ7C8J4_BRACR</name>
<evidence type="ECO:0000313" key="5">
    <source>
        <dbReference type="Proteomes" id="UP000266723"/>
    </source>
</evidence>
<evidence type="ECO:0000256" key="1">
    <source>
        <dbReference type="ARBA" id="ARBA00022884"/>
    </source>
</evidence>
<protein>
    <recommendedName>
        <fullName evidence="3">STL11/RBM22-like N-terminal domain-containing protein</fullName>
    </recommendedName>
</protein>
<organism evidence="4 5">
    <name type="scientific">Brassica cretica</name>
    <name type="common">Mustard</name>
    <dbReference type="NCBI Taxonomy" id="69181"/>
    <lineage>
        <taxon>Eukaryota</taxon>
        <taxon>Viridiplantae</taxon>
        <taxon>Streptophyta</taxon>
        <taxon>Embryophyta</taxon>
        <taxon>Tracheophyta</taxon>
        <taxon>Spermatophyta</taxon>
        <taxon>Magnoliopsida</taxon>
        <taxon>eudicotyledons</taxon>
        <taxon>Gunneridae</taxon>
        <taxon>Pentapetalae</taxon>
        <taxon>rosids</taxon>
        <taxon>malvids</taxon>
        <taxon>Brassicales</taxon>
        <taxon>Brassicaceae</taxon>
        <taxon>Brassiceae</taxon>
        <taxon>Brassica</taxon>
    </lineage>
</organism>
<keyword evidence="5" id="KW-1185">Reference proteome</keyword>
<gene>
    <name evidence="4" type="ORF">DY000_02002527</name>
</gene>
<dbReference type="InterPro" id="IPR048995">
    <property type="entry name" value="STL11/RBM22-like_N"/>
</dbReference>
<comment type="caution">
    <text evidence="4">The sequence shown here is derived from an EMBL/GenBank/DDBJ whole genome shotgun (WGS) entry which is preliminary data.</text>
</comment>
<evidence type="ECO:0000256" key="2">
    <source>
        <dbReference type="SAM" id="MobiDB-lite"/>
    </source>
</evidence>
<reference evidence="4 5" key="1">
    <citation type="journal article" date="2020" name="BMC Genomics">
        <title>Intraspecific diversification of the crop wild relative Brassica cretica Lam. using demographic model selection.</title>
        <authorList>
            <person name="Kioukis A."/>
            <person name="Michalopoulou V.A."/>
            <person name="Briers L."/>
            <person name="Pirintsos S."/>
            <person name="Studholme D.J."/>
            <person name="Pavlidis P."/>
            <person name="Sarris P.F."/>
        </authorList>
    </citation>
    <scope>NUCLEOTIDE SEQUENCE [LARGE SCALE GENOMIC DNA]</scope>
    <source>
        <strain evidence="5">cv. PFS-1207/04</strain>
    </source>
</reference>
<sequence length="313" mass="36226">MSYNHEEEAEEEENKMIPRDHKANGCERSELPVLYQSFRCDNPYLRMVLATYKKECKVRTHTFTVFRWQLPGRTERYKKPEICQTYSKLKNICQVCQVDLDNGLPVQDRDNAPNITTHKKEKHFSAIEEDINRKTFDKYFSNGEEGRKIGRTSELSTWMDSVLLKEKNTEATRQSVRLRTKRPSNIFENKGNTSVAEFSRKGNRWLVKPRTSRNLINFDSDTATKDWDANEIEESENWSHSAVFKCSRSVNAEIKPQYDKLNFGKLDSREDETEATKMVSAQVSCIICWTGSVPPEAFSLVTTCFVIRASSSG</sequence>
<evidence type="ECO:0000313" key="4">
    <source>
        <dbReference type="EMBL" id="KAF3548063.1"/>
    </source>
</evidence>
<feature type="domain" description="STL11/RBM22-like N-terminal" evidence="3">
    <location>
        <begin position="39"/>
        <end position="126"/>
    </location>
</feature>
<keyword evidence="1" id="KW-0694">RNA-binding</keyword>
<dbReference type="PANTHER" id="PTHR14089:SF15">
    <property type="entry name" value="C3H1-TYPE DOMAIN-CONTAINING PROTEIN"/>
    <property type="match status" value="1"/>
</dbReference>
<proteinExistence type="predicted"/>
<dbReference type="Proteomes" id="UP000266723">
    <property type="component" value="Unassembled WGS sequence"/>
</dbReference>